<dbReference type="Pfam" id="PF00534">
    <property type="entry name" value="Glycos_transf_1"/>
    <property type="match status" value="1"/>
</dbReference>
<dbReference type="GO" id="GO:0016757">
    <property type="term" value="F:glycosyltransferase activity"/>
    <property type="evidence" value="ECO:0007669"/>
    <property type="project" value="InterPro"/>
</dbReference>
<sequence length="359" mass="40945">MKGTIIQLLPNIGLVGGTAAKVRILAQQSDFRQVICYAYNPKNRIYLPKWECIDNAILVEKYSLSNPLKNAFLLVRLCNEYDATVIHAYFPIDSVSSALAKILYPKIRIVRSFEGALHYSKWKRILQKCSFLFHNHHIAISNYIKNFYRGIFGKYLKNIQTVYNCPAFESHDNVCKHSSEHQYLLSIGGMNPTKNTETMIEAVKLLKDKGVNVQYHILGDGPLRQKIESMISEYHLENNVFLHGFRNDVKDFLSQCSVYVHPANLEGFGMAVVEAMSYKCPIIVSNSCALPELIVNGESGFVVSTYDAQAWCNKIEELLSNQNKMDYLGDNAHERFCSYFSTEIYVKTLDTIYSKLSNI</sequence>
<comment type="caution">
    <text evidence="2">The sequence shown here is derived from an EMBL/GenBank/DDBJ whole genome shotgun (WGS) entry which is preliminary data.</text>
</comment>
<gene>
    <name evidence="2" type="ORF">PN612_18010</name>
</gene>
<evidence type="ECO:0000313" key="3">
    <source>
        <dbReference type="Proteomes" id="UP001211522"/>
    </source>
</evidence>
<dbReference type="CDD" id="cd03801">
    <property type="entry name" value="GT4_PimA-like"/>
    <property type="match status" value="1"/>
</dbReference>
<evidence type="ECO:0000259" key="1">
    <source>
        <dbReference type="Pfam" id="PF00534"/>
    </source>
</evidence>
<dbReference type="PANTHER" id="PTHR12526">
    <property type="entry name" value="GLYCOSYLTRANSFERASE"/>
    <property type="match status" value="1"/>
</dbReference>
<evidence type="ECO:0000313" key="2">
    <source>
        <dbReference type="EMBL" id="MDB9140385.1"/>
    </source>
</evidence>
<organism evidence="2 3">
    <name type="scientific">Parabacteroides distasonis</name>
    <dbReference type="NCBI Taxonomy" id="823"/>
    <lineage>
        <taxon>Bacteria</taxon>
        <taxon>Pseudomonadati</taxon>
        <taxon>Bacteroidota</taxon>
        <taxon>Bacteroidia</taxon>
        <taxon>Bacteroidales</taxon>
        <taxon>Tannerellaceae</taxon>
        <taxon>Parabacteroides</taxon>
    </lineage>
</organism>
<dbReference type="RefSeq" id="WP_259012366.1">
    <property type="nucleotide sequence ID" value="NZ_JANUTI010000002.1"/>
</dbReference>
<protein>
    <submittedName>
        <fullName evidence="2">Glycosyltransferase family 4 protein</fullName>
    </submittedName>
</protein>
<dbReference type="PANTHER" id="PTHR12526:SF630">
    <property type="entry name" value="GLYCOSYLTRANSFERASE"/>
    <property type="match status" value="1"/>
</dbReference>
<dbReference type="Gene3D" id="3.40.50.2000">
    <property type="entry name" value="Glycogen Phosphorylase B"/>
    <property type="match status" value="2"/>
</dbReference>
<dbReference type="EMBL" id="JAQMPX010000129">
    <property type="protein sequence ID" value="MDB9140385.1"/>
    <property type="molecule type" value="Genomic_DNA"/>
</dbReference>
<dbReference type="InterPro" id="IPR001296">
    <property type="entry name" value="Glyco_trans_1"/>
</dbReference>
<reference evidence="2" key="1">
    <citation type="submission" date="2023-01" db="EMBL/GenBank/DDBJ databases">
        <title>Human gut microbiome strain richness.</title>
        <authorList>
            <person name="Chen-Liaw A."/>
        </authorList>
    </citation>
    <scope>NUCLEOTIDE SEQUENCE</scope>
    <source>
        <strain evidence="2">D35st1_E5_D35t1_190705</strain>
    </source>
</reference>
<proteinExistence type="predicted"/>
<accession>A0AAW6F9Y7</accession>
<dbReference type="AlphaFoldDB" id="A0AAW6F9Y7"/>
<name>A0AAW6F9Y7_PARDI</name>
<dbReference type="SUPFAM" id="SSF53756">
    <property type="entry name" value="UDP-Glycosyltransferase/glycogen phosphorylase"/>
    <property type="match status" value="1"/>
</dbReference>
<dbReference type="Proteomes" id="UP001211522">
    <property type="component" value="Unassembled WGS sequence"/>
</dbReference>
<feature type="domain" description="Glycosyl transferase family 1" evidence="1">
    <location>
        <begin position="177"/>
        <end position="334"/>
    </location>
</feature>